<reference evidence="5 6" key="1">
    <citation type="journal article" date="2020" name="G3 (Bethesda)">
        <title>Improved Reference Genome for Cyclotella cryptica CCMP332, a Model for Cell Wall Morphogenesis, Salinity Adaptation, and Lipid Production in Diatoms (Bacillariophyta).</title>
        <authorList>
            <person name="Roberts W.R."/>
            <person name="Downey K.M."/>
            <person name="Ruck E.C."/>
            <person name="Traller J.C."/>
            <person name="Alverson A.J."/>
        </authorList>
    </citation>
    <scope>NUCLEOTIDE SEQUENCE [LARGE SCALE GENOMIC DNA]</scope>
    <source>
        <strain evidence="5 6">CCMP332</strain>
    </source>
</reference>
<dbReference type="AlphaFoldDB" id="A0ABD3Q6J8"/>
<evidence type="ECO:0000256" key="4">
    <source>
        <dbReference type="SAM" id="MobiDB-lite"/>
    </source>
</evidence>
<dbReference type="InterPro" id="IPR015943">
    <property type="entry name" value="WD40/YVTN_repeat-like_dom_sf"/>
</dbReference>
<keyword evidence="1 3" id="KW-0853">WD repeat</keyword>
<evidence type="ECO:0000313" key="5">
    <source>
        <dbReference type="EMBL" id="KAL3793815.1"/>
    </source>
</evidence>
<evidence type="ECO:0000313" key="6">
    <source>
        <dbReference type="Proteomes" id="UP001516023"/>
    </source>
</evidence>
<dbReference type="PROSITE" id="PS50082">
    <property type="entry name" value="WD_REPEATS_2"/>
    <property type="match status" value="1"/>
</dbReference>
<dbReference type="SMART" id="SM00320">
    <property type="entry name" value="WD40"/>
    <property type="match status" value="6"/>
</dbReference>
<dbReference type="SUPFAM" id="SSF50978">
    <property type="entry name" value="WD40 repeat-like"/>
    <property type="match status" value="1"/>
</dbReference>
<feature type="region of interest" description="Disordered" evidence="4">
    <location>
        <begin position="461"/>
        <end position="482"/>
    </location>
</feature>
<dbReference type="EMBL" id="JABMIG020000087">
    <property type="protein sequence ID" value="KAL3793815.1"/>
    <property type="molecule type" value="Genomic_DNA"/>
</dbReference>
<evidence type="ECO:0000256" key="1">
    <source>
        <dbReference type="ARBA" id="ARBA00022574"/>
    </source>
</evidence>
<accession>A0ABD3Q6J8</accession>
<comment type="caution">
    <text evidence="5">The sequence shown here is derived from an EMBL/GenBank/DDBJ whole genome shotgun (WGS) entry which is preliminary data.</text>
</comment>
<feature type="compositionally biased region" description="Basic and acidic residues" evidence="4">
    <location>
        <begin position="223"/>
        <end position="235"/>
    </location>
</feature>
<feature type="region of interest" description="Disordered" evidence="4">
    <location>
        <begin position="216"/>
        <end position="235"/>
    </location>
</feature>
<dbReference type="PRINTS" id="PR00320">
    <property type="entry name" value="GPROTEINBRPT"/>
</dbReference>
<proteinExistence type="predicted"/>
<dbReference type="PANTHER" id="PTHR44156">
    <property type="entry name" value="SUPERNUMERARY LIMBS, ISOFORM B-RELATED"/>
    <property type="match status" value="1"/>
</dbReference>
<dbReference type="Proteomes" id="UP001516023">
    <property type="component" value="Unassembled WGS sequence"/>
</dbReference>
<name>A0ABD3Q6J8_9STRA</name>
<evidence type="ECO:0000256" key="2">
    <source>
        <dbReference type="ARBA" id="ARBA00022737"/>
    </source>
</evidence>
<protein>
    <submittedName>
        <fullName evidence="5">Uncharacterized protein</fullName>
    </submittedName>
</protein>
<feature type="repeat" description="WD" evidence="3">
    <location>
        <begin position="533"/>
        <end position="576"/>
    </location>
</feature>
<sequence>MTFRYKGIVTFISTLLCGKLDAFHVPHSTVLRHSKLTPNAPLKIDARSMSVNASFGGNDNFGNERDSSMNSQFFDDFGDSLLDKSSSPPNNVFGTSKRDAVMESLKSKMIETREIEAAFDAKLARNWRRGNWSVRGFALSKDRTSAQIASSNVQEQQDRVLVSAVVAPVSFSLDGMPMSRDKTLPEYRTVVVGRTDGSVFLVRLGEDYMTKFAPSPKAIVQEGKQDDSRPQERDVSARIDEAWSQQVQDDQSNERKLQPFEILLHFPSSDSGEECHSIVFHDIAEEADSNGYICTAGGDSGVINLWTLPLDFTGSHAIQCTSLSGAHQSRIIALKTIVLPSAKNGEEKHLLLSASSDGVIAFWDLNKRGKLLLSCQCIDDKKVHASLTCVDVSNPSLDRSYVLIDANRQKPPDIMFFGTSDGYVMGYDVRKALTNGECSEPDIRFRAHGLDSGKGEGIRAIKCGGDGTIPTSTSGDDDTRAAKTSSTILITGGEDGSIKQWEVLFQNSTNGTRMDHWPRLPSQRMKRRSHLFHPGHDGPVTALSQQSQYDSSTFVSCSEDGSICVWNASSGNLFYRMDGFTQSVSSLACLGRDLLVTDGMDDLVCVHDFSVDENEASNGYDLDW</sequence>
<dbReference type="InterPro" id="IPR001680">
    <property type="entry name" value="WD40_rpt"/>
</dbReference>
<keyword evidence="6" id="KW-1185">Reference proteome</keyword>
<organism evidence="5 6">
    <name type="scientific">Cyclotella cryptica</name>
    <dbReference type="NCBI Taxonomy" id="29204"/>
    <lineage>
        <taxon>Eukaryota</taxon>
        <taxon>Sar</taxon>
        <taxon>Stramenopiles</taxon>
        <taxon>Ochrophyta</taxon>
        <taxon>Bacillariophyta</taxon>
        <taxon>Coscinodiscophyceae</taxon>
        <taxon>Thalassiosirophycidae</taxon>
        <taxon>Stephanodiscales</taxon>
        <taxon>Stephanodiscaceae</taxon>
        <taxon>Cyclotella</taxon>
    </lineage>
</organism>
<keyword evidence="2" id="KW-0677">Repeat</keyword>
<dbReference type="InterPro" id="IPR020472">
    <property type="entry name" value="WD40_PAC1"/>
</dbReference>
<dbReference type="Pfam" id="PF00400">
    <property type="entry name" value="WD40"/>
    <property type="match status" value="1"/>
</dbReference>
<dbReference type="InterPro" id="IPR053299">
    <property type="entry name" value="ASTRA_WD_repeat"/>
</dbReference>
<evidence type="ECO:0000256" key="3">
    <source>
        <dbReference type="PROSITE-ProRule" id="PRU00221"/>
    </source>
</evidence>
<gene>
    <name evidence="5" type="ORF">HJC23_006175</name>
</gene>
<dbReference type="Gene3D" id="2.130.10.10">
    <property type="entry name" value="YVTN repeat-like/Quinoprotein amine dehydrogenase"/>
    <property type="match status" value="2"/>
</dbReference>
<dbReference type="InterPro" id="IPR036322">
    <property type="entry name" value="WD40_repeat_dom_sf"/>
</dbReference>